<feature type="region of interest" description="Disordered" evidence="2">
    <location>
        <begin position="71"/>
        <end position="122"/>
    </location>
</feature>
<feature type="non-terminal residue" evidence="4">
    <location>
        <position position="1"/>
    </location>
</feature>
<dbReference type="AlphaFoldDB" id="A0A6A6JVY5"/>
<evidence type="ECO:0000313" key="4">
    <source>
        <dbReference type="EMBL" id="KAF2280557.1"/>
    </source>
</evidence>
<dbReference type="SUPFAM" id="SSF46565">
    <property type="entry name" value="Chaperone J-domain"/>
    <property type="match status" value="1"/>
</dbReference>
<dbReference type="InterPro" id="IPR001623">
    <property type="entry name" value="DnaJ_domain"/>
</dbReference>
<sequence>SHYETLGISQTATAAEIKRQYFSLSKKHHPDRNPDDPTASTRFVQLSEAYNVLSSPGKRATYDQQLYAASASSRGGRGHAPAQGSYSSHQTFAGSRPATGLNKKRGTFRGPPPSFYNAGGYGRQGAKRAEYAHYNPRAGATSHEQDAGPESYGDFGGGMGPGQMGHGNRVPHFDDRRHRQTHHNIHEHIQARRRRTRPADFGNVEVHGTLARFLMISGTLVCIGLGAKLIKDRTEG</sequence>
<feature type="non-terminal residue" evidence="4">
    <location>
        <position position="236"/>
    </location>
</feature>
<dbReference type="InterPro" id="IPR036869">
    <property type="entry name" value="J_dom_sf"/>
</dbReference>
<reference evidence="4" key="1">
    <citation type="journal article" date="2020" name="Stud. Mycol.">
        <title>101 Dothideomycetes genomes: a test case for predicting lifestyles and emergence of pathogens.</title>
        <authorList>
            <person name="Haridas S."/>
            <person name="Albert R."/>
            <person name="Binder M."/>
            <person name="Bloem J."/>
            <person name="Labutti K."/>
            <person name="Salamov A."/>
            <person name="Andreopoulos B."/>
            <person name="Baker S."/>
            <person name="Barry K."/>
            <person name="Bills G."/>
            <person name="Bluhm B."/>
            <person name="Cannon C."/>
            <person name="Castanera R."/>
            <person name="Culley D."/>
            <person name="Daum C."/>
            <person name="Ezra D."/>
            <person name="Gonzalez J."/>
            <person name="Henrissat B."/>
            <person name="Kuo A."/>
            <person name="Liang C."/>
            <person name="Lipzen A."/>
            <person name="Lutzoni F."/>
            <person name="Magnuson J."/>
            <person name="Mondo S."/>
            <person name="Nolan M."/>
            <person name="Ohm R."/>
            <person name="Pangilinan J."/>
            <person name="Park H.-J."/>
            <person name="Ramirez L."/>
            <person name="Alfaro M."/>
            <person name="Sun H."/>
            <person name="Tritt A."/>
            <person name="Yoshinaga Y."/>
            <person name="Zwiers L.-H."/>
            <person name="Turgeon B."/>
            <person name="Goodwin S."/>
            <person name="Spatafora J."/>
            <person name="Crous P."/>
            <person name="Grigoriev I."/>
        </authorList>
    </citation>
    <scope>NUCLEOTIDE SEQUENCE</scope>
    <source>
        <strain evidence="4">CBS 379.55</strain>
    </source>
</reference>
<evidence type="ECO:0000256" key="1">
    <source>
        <dbReference type="ARBA" id="ARBA00023186"/>
    </source>
</evidence>
<keyword evidence="1" id="KW-0143">Chaperone</keyword>
<dbReference type="PROSITE" id="PS50076">
    <property type="entry name" value="DNAJ_2"/>
    <property type="match status" value="1"/>
</dbReference>
<dbReference type="EMBL" id="ML986484">
    <property type="protein sequence ID" value="KAF2280557.1"/>
    <property type="molecule type" value="Genomic_DNA"/>
</dbReference>
<dbReference type="Gene3D" id="1.10.287.110">
    <property type="entry name" value="DnaJ domain"/>
    <property type="match status" value="1"/>
</dbReference>
<dbReference type="RefSeq" id="XP_033658095.1">
    <property type="nucleotide sequence ID" value="XM_033794858.1"/>
</dbReference>
<dbReference type="PRINTS" id="PR00625">
    <property type="entry name" value="JDOMAIN"/>
</dbReference>
<protein>
    <submittedName>
        <fullName evidence="4">DnaJ-domain-containing protein</fullName>
    </submittedName>
</protein>
<dbReference type="Pfam" id="PF00226">
    <property type="entry name" value="DnaJ"/>
    <property type="match status" value="1"/>
</dbReference>
<accession>A0A6A6JVY5</accession>
<evidence type="ECO:0000259" key="3">
    <source>
        <dbReference type="PROSITE" id="PS50076"/>
    </source>
</evidence>
<proteinExistence type="predicted"/>
<evidence type="ECO:0000256" key="2">
    <source>
        <dbReference type="SAM" id="MobiDB-lite"/>
    </source>
</evidence>
<dbReference type="PANTHER" id="PTHR44145:SF3">
    <property type="entry name" value="DNAJ HOMOLOG SUBFAMILY A MEMBER 3, MITOCHONDRIAL"/>
    <property type="match status" value="1"/>
</dbReference>
<keyword evidence="5" id="KW-1185">Reference proteome</keyword>
<dbReference type="CDD" id="cd06257">
    <property type="entry name" value="DnaJ"/>
    <property type="match status" value="1"/>
</dbReference>
<dbReference type="Proteomes" id="UP000800097">
    <property type="component" value="Unassembled WGS sequence"/>
</dbReference>
<feature type="domain" description="J" evidence="3">
    <location>
        <begin position="1"/>
        <end position="66"/>
    </location>
</feature>
<dbReference type="InterPro" id="IPR051938">
    <property type="entry name" value="Apopto_cytoskel_mod"/>
</dbReference>
<feature type="compositionally biased region" description="Polar residues" evidence="2">
    <location>
        <begin position="84"/>
        <end position="93"/>
    </location>
</feature>
<dbReference type="GeneID" id="54548033"/>
<dbReference type="PANTHER" id="PTHR44145">
    <property type="entry name" value="DNAJ HOMOLOG SUBFAMILY A MEMBER 3, MITOCHONDRIAL"/>
    <property type="match status" value="1"/>
</dbReference>
<dbReference type="OrthoDB" id="10250354at2759"/>
<evidence type="ECO:0000313" key="5">
    <source>
        <dbReference type="Proteomes" id="UP000800097"/>
    </source>
</evidence>
<organism evidence="4 5">
    <name type="scientific">Westerdykella ornata</name>
    <dbReference type="NCBI Taxonomy" id="318751"/>
    <lineage>
        <taxon>Eukaryota</taxon>
        <taxon>Fungi</taxon>
        <taxon>Dikarya</taxon>
        <taxon>Ascomycota</taxon>
        <taxon>Pezizomycotina</taxon>
        <taxon>Dothideomycetes</taxon>
        <taxon>Pleosporomycetidae</taxon>
        <taxon>Pleosporales</taxon>
        <taxon>Sporormiaceae</taxon>
        <taxon>Westerdykella</taxon>
    </lineage>
</organism>
<name>A0A6A6JVY5_WESOR</name>
<gene>
    <name evidence="4" type="ORF">EI97DRAFT_351916</name>
</gene>
<dbReference type="SMART" id="SM00271">
    <property type="entry name" value="DnaJ"/>
    <property type="match status" value="1"/>
</dbReference>